<reference evidence="1 2" key="1">
    <citation type="submission" date="2019-08" db="EMBL/GenBank/DDBJ databases">
        <title>Complete genome sequence of Candidatus Uab amorphum.</title>
        <authorList>
            <person name="Shiratori T."/>
            <person name="Suzuki S."/>
            <person name="Kakizawa Y."/>
            <person name="Ishida K."/>
        </authorList>
    </citation>
    <scope>NUCLEOTIDE SEQUENCE [LARGE SCALE GENOMIC DNA]</scope>
    <source>
        <strain evidence="1 2">SRT547</strain>
    </source>
</reference>
<dbReference type="KEGG" id="uam:UABAM_03513"/>
<name>A0A5S9IP72_UABAM</name>
<dbReference type="InterPro" id="IPR036514">
    <property type="entry name" value="SGNH_hydro_sf"/>
</dbReference>
<dbReference type="AlphaFoldDB" id="A0A5S9IP72"/>
<evidence type="ECO:0000313" key="1">
    <source>
        <dbReference type="EMBL" id="BBM85150.1"/>
    </source>
</evidence>
<evidence type="ECO:0008006" key="3">
    <source>
        <dbReference type="Google" id="ProtNLM"/>
    </source>
</evidence>
<organism evidence="1 2">
    <name type="scientific">Uabimicrobium amorphum</name>
    <dbReference type="NCBI Taxonomy" id="2596890"/>
    <lineage>
        <taxon>Bacteria</taxon>
        <taxon>Pseudomonadati</taxon>
        <taxon>Planctomycetota</taxon>
        <taxon>Candidatus Uabimicrobiia</taxon>
        <taxon>Candidatus Uabimicrobiales</taxon>
        <taxon>Candidatus Uabimicrobiaceae</taxon>
        <taxon>Candidatus Uabimicrobium</taxon>
    </lineage>
</organism>
<accession>A0A5S9IP72</accession>
<proteinExistence type="predicted"/>
<evidence type="ECO:0000313" key="2">
    <source>
        <dbReference type="Proteomes" id="UP000326354"/>
    </source>
</evidence>
<gene>
    <name evidence="1" type="ORF">UABAM_03513</name>
</gene>
<dbReference type="Gene3D" id="3.40.50.1110">
    <property type="entry name" value="SGNH hydrolase"/>
    <property type="match status" value="1"/>
</dbReference>
<dbReference type="SUPFAM" id="SSF52266">
    <property type="entry name" value="SGNH hydrolase"/>
    <property type="match status" value="1"/>
</dbReference>
<dbReference type="GO" id="GO:0016788">
    <property type="term" value="F:hydrolase activity, acting on ester bonds"/>
    <property type="evidence" value="ECO:0007669"/>
    <property type="project" value="UniProtKB-ARBA"/>
</dbReference>
<sequence>MFFWFVLNGIASAVIYTTNFFTTPKPCAFVIANEKKWSESYFNELVNIKAEWTPYLVWKCKPTQGKYINVDNNSIRATKNYHKSGIKIFMFGGSTMWGNGARDDYTIPSFVAHYLNEKGIVANITNYGETGHGSTQEVLKLLLLLREGKRPDYVIFYDGFNDTVGGYQSGVAGFPLSAPRRHQEFNMSRRYNKLGRAFTKATLQKFPVCFVVNDLLWYFRVKGSSVVKSRMDLDRQIVEKYLQNVSTVKQLAKIYGFKAFFYWQPTLESKTNRTMFEKTLFEEGFSYHNGLTGVYKVFKEKSPQGIVNLDDALKDHEGTLFYDWIHILEQGNGIIGKRMSGDIFQTIK</sequence>
<keyword evidence="2" id="KW-1185">Reference proteome</keyword>
<dbReference type="EMBL" id="AP019860">
    <property type="protein sequence ID" value="BBM85150.1"/>
    <property type="molecule type" value="Genomic_DNA"/>
</dbReference>
<dbReference type="RefSeq" id="WP_151969269.1">
    <property type="nucleotide sequence ID" value="NZ_AP019860.1"/>
</dbReference>
<dbReference type="Proteomes" id="UP000326354">
    <property type="component" value="Chromosome"/>
</dbReference>
<dbReference type="OrthoDB" id="8480707at2"/>
<protein>
    <recommendedName>
        <fullName evidence="3">SGNH hydrolase-type esterase domain-containing protein</fullName>
    </recommendedName>
</protein>